<evidence type="ECO:0000313" key="2">
    <source>
        <dbReference type="EMBL" id="KAJ6712396.1"/>
    </source>
</evidence>
<reference evidence="2" key="2">
    <citation type="journal article" date="2023" name="Int. J. Mol. Sci.">
        <title>De Novo Assembly and Annotation of 11 Diverse Shrub Willow (Salix) Genomes Reveals Novel Gene Organization in Sex-Linked Regions.</title>
        <authorList>
            <person name="Hyden B."/>
            <person name="Feng K."/>
            <person name="Yates T.B."/>
            <person name="Jawdy S."/>
            <person name="Cereghino C."/>
            <person name="Smart L.B."/>
            <person name="Muchero W."/>
        </authorList>
    </citation>
    <scope>NUCLEOTIDE SEQUENCE</scope>
    <source>
        <tissue evidence="2">Shoot tip</tissue>
    </source>
</reference>
<feature type="transmembrane region" description="Helical" evidence="1">
    <location>
        <begin position="46"/>
        <end position="67"/>
    </location>
</feature>
<gene>
    <name evidence="2" type="ORF">OIU79_008591</name>
</gene>
<keyword evidence="1" id="KW-0812">Transmembrane</keyword>
<dbReference type="EMBL" id="JAPFFK010000015">
    <property type="protein sequence ID" value="KAJ6712396.1"/>
    <property type="molecule type" value="Genomic_DNA"/>
</dbReference>
<evidence type="ECO:0000313" key="3">
    <source>
        <dbReference type="Proteomes" id="UP001151532"/>
    </source>
</evidence>
<reference evidence="2" key="1">
    <citation type="submission" date="2022-11" db="EMBL/GenBank/DDBJ databases">
        <authorList>
            <person name="Hyden B.L."/>
            <person name="Feng K."/>
            <person name="Yates T."/>
            <person name="Jawdy S."/>
            <person name="Smart L.B."/>
            <person name="Muchero W."/>
        </authorList>
    </citation>
    <scope>NUCLEOTIDE SEQUENCE</scope>
    <source>
        <tissue evidence="2">Shoot tip</tissue>
    </source>
</reference>
<proteinExistence type="predicted"/>
<dbReference type="AlphaFoldDB" id="A0A9Q0TIQ7"/>
<organism evidence="2 3">
    <name type="scientific">Salix purpurea</name>
    <name type="common">Purple osier willow</name>
    <dbReference type="NCBI Taxonomy" id="77065"/>
    <lineage>
        <taxon>Eukaryota</taxon>
        <taxon>Viridiplantae</taxon>
        <taxon>Streptophyta</taxon>
        <taxon>Embryophyta</taxon>
        <taxon>Tracheophyta</taxon>
        <taxon>Spermatophyta</taxon>
        <taxon>Magnoliopsida</taxon>
        <taxon>eudicotyledons</taxon>
        <taxon>Gunneridae</taxon>
        <taxon>Pentapetalae</taxon>
        <taxon>rosids</taxon>
        <taxon>fabids</taxon>
        <taxon>Malpighiales</taxon>
        <taxon>Salicaceae</taxon>
        <taxon>Saliceae</taxon>
        <taxon>Salix</taxon>
    </lineage>
</organism>
<name>A0A9Q0TIQ7_SALPP</name>
<accession>A0A9Q0TIQ7</accession>
<comment type="caution">
    <text evidence="2">The sequence shown here is derived from an EMBL/GenBank/DDBJ whole genome shotgun (WGS) entry which is preliminary data.</text>
</comment>
<keyword evidence="1" id="KW-0472">Membrane</keyword>
<dbReference type="OrthoDB" id="850216at2759"/>
<protein>
    <submittedName>
        <fullName evidence="2">Uncharacterized protein</fullName>
    </submittedName>
</protein>
<keyword evidence="3" id="KW-1185">Reference proteome</keyword>
<evidence type="ECO:0000256" key="1">
    <source>
        <dbReference type="SAM" id="Phobius"/>
    </source>
</evidence>
<keyword evidence="1" id="KW-1133">Transmembrane helix</keyword>
<dbReference type="Proteomes" id="UP001151532">
    <property type="component" value="Chromosome 1"/>
</dbReference>
<sequence length="79" mass="9052">MKVMIDRNTVLKILQQLASRNRASLSWGSKITGVNFRKSDPMKSNVFLSFTCIIIGGKEMLCFVSILNPYYPFPVYLFI</sequence>